<name>A0A1G9MTN8_9PROT</name>
<feature type="transmembrane region" description="Helical" evidence="8">
    <location>
        <begin position="144"/>
        <end position="169"/>
    </location>
</feature>
<dbReference type="Pfam" id="PF07690">
    <property type="entry name" value="MFS_1"/>
    <property type="match status" value="1"/>
</dbReference>
<feature type="transmembrane region" description="Helical" evidence="8">
    <location>
        <begin position="261"/>
        <end position="277"/>
    </location>
</feature>
<feature type="transmembrane region" description="Helical" evidence="8">
    <location>
        <begin position="58"/>
        <end position="74"/>
    </location>
</feature>
<proteinExistence type="inferred from homology"/>
<keyword evidence="4" id="KW-1003">Cell membrane</keyword>
<feature type="transmembrane region" description="Helical" evidence="8">
    <location>
        <begin position="175"/>
        <end position="192"/>
    </location>
</feature>
<evidence type="ECO:0000313" key="11">
    <source>
        <dbReference type="Proteomes" id="UP000199759"/>
    </source>
</evidence>
<keyword evidence="5 8" id="KW-0812">Transmembrane</keyword>
<keyword evidence="7 8" id="KW-0472">Membrane</keyword>
<evidence type="ECO:0000256" key="6">
    <source>
        <dbReference type="ARBA" id="ARBA00022989"/>
    </source>
</evidence>
<keyword evidence="11" id="KW-1185">Reference proteome</keyword>
<keyword evidence="6 8" id="KW-1133">Transmembrane helix</keyword>
<dbReference type="GO" id="GO:1990961">
    <property type="term" value="P:xenobiotic detoxification by transmembrane export across the plasma membrane"/>
    <property type="evidence" value="ECO:0007669"/>
    <property type="project" value="InterPro"/>
</dbReference>
<dbReference type="GO" id="GO:0005886">
    <property type="term" value="C:plasma membrane"/>
    <property type="evidence" value="ECO:0007669"/>
    <property type="project" value="UniProtKB-SubCell"/>
</dbReference>
<dbReference type="STRING" id="144026.SAMN04488568_10297"/>
<evidence type="ECO:0000256" key="3">
    <source>
        <dbReference type="ARBA" id="ARBA00022448"/>
    </source>
</evidence>
<feature type="transmembrane region" description="Helical" evidence="8">
    <location>
        <begin position="315"/>
        <end position="341"/>
    </location>
</feature>
<dbReference type="InterPro" id="IPR020846">
    <property type="entry name" value="MFS_dom"/>
</dbReference>
<dbReference type="NCBIfam" id="TIGR00710">
    <property type="entry name" value="efflux_Bcr_CflA"/>
    <property type="match status" value="1"/>
</dbReference>
<dbReference type="SUPFAM" id="SSF103473">
    <property type="entry name" value="MFS general substrate transporter"/>
    <property type="match status" value="1"/>
</dbReference>
<dbReference type="Gene3D" id="1.20.1720.10">
    <property type="entry name" value="Multidrug resistance protein D"/>
    <property type="match status" value="1"/>
</dbReference>
<evidence type="ECO:0000259" key="9">
    <source>
        <dbReference type="PROSITE" id="PS50850"/>
    </source>
</evidence>
<keyword evidence="3 8" id="KW-0813">Transport</keyword>
<evidence type="ECO:0000256" key="2">
    <source>
        <dbReference type="ARBA" id="ARBA00006236"/>
    </source>
</evidence>
<dbReference type="InterPro" id="IPR004812">
    <property type="entry name" value="Efflux_drug-R_Bcr/CmlA"/>
</dbReference>
<dbReference type="GO" id="GO:0042910">
    <property type="term" value="F:xenobiotic transmembrane transporter activity"/>
    <property type="evidence" value="ECO:0007669"/>
    <property type="project" value="InterPro"/>
</dbReference>
<evidence type="ECO:0000256" key="1">
    <source>
        <dbReference type="ARBA" id="ARBA00004651"/>
    </source>
</evidence>
<feature type="transmembrane region" description="Helical" evidence="8">
    <location>
        <begin position="380"/>
        <end position="398"/>
    </location>
</feature>
<dbReference type="RefSeq" id="WP_233342260.1">
    <property type="nucleotide sequence ID" value="NZ_FNHG01000002.1"/>
</dbReference>
<dbReference type="CDD" id="cd17320">
    <property type="entry name" value="MFS_MdfA_MDR_like"/>
    <property type="match status" value="1"/>
</dbReference>
<evidence type="ECO:0000256" key="5">
    <source>
        <dbReference type="ARBA" id="ARBA00022692"/>
    </source>
</evidence>
<sequence>MSSIANPVPEPASMKLGELVALLVAMTAVVALAIDMMLPALGNIAADLGTAHSNDRQYVITAYLLGFGGAQLVYGPLSDAYGRKPVIMGALGLFLVATLVCMLSQSFEMLLAARVLQGAAAAACRVIATAIARDLTAGRRMAEVMSMVMTVFMAVPVLAPSLGQLILFVLPWQGIFGFLLIFAFALMVWLHFRMPETLHPEFRQKLGFGNSYRAFAEAMTTRLTLGYTLAGAAFFSGLYAFLGSSEQIFAEHFELGDRFPLAFAAIALGMGVTSYANSKLVMRLGQRRLSHWALIAFTIISAAHAGMLMAGVDNLLVFIIMLAAAMALLGLIGANFSALAMEPVGHIAGTASAAYGFMTGVLAALAGAYIGQLYDGTPVPLVMGQAAMGGLTILVVLVTERGRLFANSDEDEAAPDTPA</sequence>
<feature type="transmembrane region" description="Helical" evidence="8">
    <location>
        <begin position="353"/>
        <end position="374"/>
    </location>
</feature>
<comment type="caution">
    <text evidence="8">Lacks conserved residue(s) required for the propagation of feature annotation.</text>
</comment>
<comment type="similarity">
    <text evidence="2 8">Belongs to the major facilitator superfamily. Bcr/CmlA family.</text>
</comment>
<feature type="transmembrane region" description="Helical" evidence="8">
    <location>
        <begin position="223"/>
        <end position="241"/>
    </location>
</feature>
<evidence type="ECO:0000256" key="4">
    <source>
        <dbReference type="ARBA" id="ARBA00022475"/>
    </source>
</evidence>
<feature type="transmembrane region" description="Helical" evidence="8">
    <location>
        <begin position="20"/>
        <end position="38"/>
    </location>
</feature>
<reference evidence="10 11" key="1">
    <citation type="submission" date="2016-10" db="EMBL/GenBank/DDBJ databases">
        <authorList>
            <person name="de Groot N.N."/>
        </authorList>
    </citation>
    <scope>NUCLEOTIDE SEQUENCE [LARGE SCALE GENOMIC DNA]</scope>
    <source>
        <strain evidence="10 11">DSM 16077</strain>
    </source>
</reference>
<dbReference type="InterPro" id="IPR011701">
    <property type="entry name" value="MFS"/>
</dbReference>
<dbReference type="PROSITE" id="PS50850">
    <property type="entry name" value="MFS"/>
    <property type="match status" value="1"/>
</dbReference>
<comment type="subcellular location">
    <subcellularLocation>
        <location evidence="8">Cell inner membrane</location>
        <topology evidence="8">Multi-pass membrane protein</topology>
    </subcellularLocation>
    <subcellularLocation>
        <location evidence="1">Cell membrane</location>
        <topology evidence="1">Multi-pass membrane protein</topology>
    </subcellularLocation>
</comment>
<dbReference type="AlphaFoldDB" id="A0A1G9MTN8"/>
<accession>A0A1G9MTN8</accession>
<dbReference type="PANTHER" id="PTHR23502">
    <property type="entry name" value="MAJOR FACILITATOR SUPERFAMILY"/>
    <property type="match status" value="1"/>
</dbReference>
<feature type="domain" description="Major facilitator superfamily (MFS) profile" evidence="9">
    <location>
        <begin position="19"/>
        <end position="402"/>
    </location>
</feature>
<feature type="transmembrane region" description="Helical" evidence="8">
    <location>
        <begin position="289"/>
        <end position="309"/>
    </location>
</feature>
<dbReference type="PANTHER" id="PTHR23502:SF132">
    <property type="entry name" value="POLYAMINE TRANSPORTER 2-RELATED"/>
    <property type="match status" value="1"/>
</dbReference>
<evidence type="ECO:0000256" key="8">
    <source>
        <dbReference type="RuleBase" id="RU365088"/>
    </source>
</evidence>
<dbReference type="Proteomes" id="UP000199759">
    <property type="component" value="Unassembled WGS sequence"/>
</dbReference>
<dbReference type="EMBL" id="FNHG01000002">
    <property type="protein sequence ID" value="SDL77277.1"/>
    <property type="molecule type" value="Genomic_DNA"/>
</dbReference>
<evidence type="ECO:0000313" key="10">
    <source>
        <dbReference type="EMBL" id="SDL77277.1"/>
    </source>
</evidence>
<protein>
    <recommendedName>
        <fullName evidence="8">Bcr/CflA family efflux transporter</fullName>
    </recommendedName>
</protein>
<evidence type="ECO:0000256" key="7">
    <source>
        <dbReference type="ARBA" id="ARBA00023136"/>
    </source>
</evidence>
<organism evidence="10 11">
    <name type="scientific">Maricaulis salignorans</name>
    <dbReference type="NCBI Taxonomy" id="144026"/>
    <lineage>
        <taxon>Bacteria</taxon>
        <taxon>Pseudomonadati</taxon>
        <taxon>Pseudomonadota</taxon>
        <taxon>Alphaproteobacteria</taxon>
        <taxon>Maricaulales</taxon>
        <taxon>Maricaulaceae</taxon>
        <taxon>Maricaulis</taxon>
    </lineage>
</organism>
<dbReference type="InterPro" id="IPR036259">
    <property type="entry name" value="MFS_trans_sf"/>
</dbReference>
<feature type="transmembrane region" description="Helical" evidence="8">
    <location>
        <begin position="86"/>
        <end position="105"/>
    </location>
</feature>
<gene>
    <name evidence="10" type="ORF">SAMN04488568_10297</name>
</gene>
<keyword evidence="8" id="KW-0997">Cell inner membrane</keyword>